<accession>A0AA36IXA2</accession>
<keyword evidence="3" id="KW-1185">Reference proteome</keyword>
<evidence type="ECO:0000313" key="2">
    <source>
        <dbReference type="EMBL" id="CAJ1394494.1"/>
    </source>
</evidence>
<gene>
    <name evidence="2" type="ORF">EVOR1521_LOCUS19137</name>
</gene>
<feature type="non-terminal residue" evidence="2">
    <location>
        <position position="1"/>
    </location>
</feature>
<proteinExistence type="predicted"/>
<protein>
    <submittedName>
        <fullName evidence="2">Uncharacterized protein</fullName>
    </submittedName>
</protein>
<comment type="caution">
    <text evidence="2">The sequence shown here is derived from an EMBL/GenBank/DDBJ whole genome shotgun (WGS) entry which is preliminary data.</text>
</comment>
<evidence type="ECO:0000256" key="1">
    <source>
        <dbReference type="SAM" id="MobiDB-lite"/>
    </source>
</evidence>
<evidence type="ECO:0000313" key="3">
    <source>
        <dbReference type="Proteomes" id="UP001178507"/>
    </source>
</evidence>
<sequence>DLFSQPLALPEYAAAAADWLRLLLAEDGCPVGEGVLALLRENDIAGLGAEAWAEAAAEEPFRECFAAGVALDTAEAAGSVAATVGDAVAEEFGAADIAPATDDGAAEEEIACARPDAPRRRRHHRKAPDLAGAYPAPLEPAGIKRPAAGAPGGARALKRPAAAAASTHLCQGREGEACCFSASEVGGRARYHDSSRQCPWCGESLLERGLGSGSGKGNLARGLRFFWENDKEIFYRAKARLPAMSRDHWPLQVLGLSPAFHSAAAMAAAAATPQGRGRLVSSVKKCAAKDAALAGEALAAIPAAWRPEIRQKMTEEPRRARQARARAAAETAAEASERLLARRQRLRAAPEEDEQWPRHAAFSWTNEMSPELRAKVKDVEPNDTGLPCATTSAAAAMLESWCKDVPEPLRGLTAEIAEALAPMELAERRRPLQALEEPGVECALWPDLYWDSDCCETVVRATDARRLQRRGALPHSDSEAEEEEPEAKLEATAPPEGHPLRGYVLDQLSYNGSGWPVFETPSRWDPETETIRLQHSGRDEELGVRAFSPEELDVLKGHVDNLLPQADDSGRRGPLLRYVATYNMKFSDSFANEMLADTGASGYSLALRILSSYHPLEPVVAKVPRRYQLFACALRAAPGYWSDRRRIAADLEIAAHRHAYIANALALVDAQRALVEQYLDGTLSLEDEVPEPQWNQAAAAEGELARPAFNYKQQLLEQEALKRLDKVAELQAAENEADAEALAADLERNNSPLVCHKAWSGHDEPTALDVDSVLAKTENAENYDEHGKLREDRPPLAKDLAVYAGLRVVLTRNRDKENHFVNGMVAEVEAPRSGPAREVVGCADAAAE</sequence>
<dbReference type="Proteomes" id="UP001178507">
    <property type="component" value="Unassembled WGS sequence"/>
</dbReference>
<dbReference type="EMBL" id="CAUJNA010002864">
    <property type="protein sequence ID" value="CAJ1394494.1"/>
    <property type="molecule type" value="Genomic_DNA"/>
</dbReference>
<organism evidence="2 3">
    <name type="scientific">Effrenium voratum</name>
    <dbReference type="NCBI Taxonomy" id="2562239"/>
    <lineage>
        <taxon>Eukaryota</taxon>
        <taxon>Sar</taxon>
        <taxon>Alveolata</taxon>
        <taxon>Dinophyceae</taxon>
        <taxon>Suessiales</taxon>
        <taxon>Symbiodiniaceae</taxon>
        <taxon>Effrenium</taxon>
    </lineage>
</organism>
<reference evidence="2" key="1">
    <citation type="submission" date="2023-08" db="EMBL/GenBank/DDBJ databases">
        <authorList>
            <person name="Chen Y."/>
            <person name="Shah S."/>
            <person name="Dougan E. K."/>
            <person name="Thang M."/>
            <person name="Chan C."/>
        </authorList>
    </citation>
    <scope>NUCLEOTIDE SEQUENCE</scope>
</reference>
<dbReference type="AlphaFoldDB" id="A0AA36IXA2"/>
<feature type="region of interest" description="Disordered" evidence="1">
    <location>
        <begin position="469"/>
        <end position="498"/>
    </location>
</feature>
<feature type="non-terminal residue" evidence="2">
    <location>
        <position position="848"/>
    </location>
</feature>
<name>A0AA36IXA2_9DINO</name>